<feature type="domain" description="DUF7083" evidence="2">
    <location>
        <begin position="36"/>
        <end position="120"/>
    </location>
</feature>
<gene>
    <name evidence="4" type="primary">LOC108864782</name>
</gene>
<dbReference type="Pfam" id="PF23309">
    <property type="entry name" value="DUF7083"/>
    <property type="match status" value="1"/>
</dbReference>
<dbReference type="InterPro" id="IPR055510">
    <property type="entry name" value="DUF7083"/>
</dbReference>
<evidence type="ECO:0000313" key="4">
    <source>
        <dbReference type="RefSeq" id="XP_018496504.1"/>
    </source>
</evidence>
<proteinExistence type="predicted"/>
<feature type="region of interest" description="Disordered" evidence="1">
    <location>
        <begin position="222"/>
        <end position="245"/>
    </location>
</feature>
<organism evidence="3 4">
    <name type="scientific">Galendromus occidentalis</name>
    <name type="common">western predatory mite</name>
    <dbReference type="NCBI Taxonomy" id="34638"/>
    <lineage>
        <taxon>Eukaryota</taxon>
        <taxon>Metazoa</taxon>
        <taxon>Ecdysozoa</taxon>
        <taxon>Arthropoda</taxon>
        <taxon>Chelicerata</taxon>
        <taxon>Arachnida</taxon>
        <taxon>Acari</taxon>
        <taxon>Parasitiformes</taxon>
        <taxon>Mesostigmata</taxon>
        <taxon>Gamasina</taxon>
        <taxon>Phytoseioidea</taxon>
        <taxon>Phytoseiidae</taxon>
        <taxon>Typhlodrominae</taxon>
        <taxon>Galendromus</taxon>
    </lineage>
</organism>
<accession>A0AAJ7L5K8</accession>
<keyword evidence="3" id="KW-1185">Reference proteome</keyword>
<dbReference type="RefSeq" id="XP_018496504.1">
    <property type="nucleotide sequence ID" value="XM_018640988.1"/>
</dbReference>
<evidence type="ECO:0000256" key="1">
    <source>
        <dbReference type="SAM" id="MobiDB-lite"/>
    </source>
</evidence>
<evidence type="ECO:0000313" key="3">
    <source>
        <dbReference type="Proteomes" id="UP000694867"/>
    </source>
</evidence>
<feature type="compositionally biased region" description="Basic and acidic residues" evidence="1">
    <location>
        <begin position="223"/>
        <end position="236"/>
    </location>
</feature>
<reference evidence="4" key="1">
    <citation type="submission" date="2025-08" db="UniProtKB">
        <authorList>
            <consortium name="RefSeq"/>
        </authorList>
    </citation>
    <scope>IDENTIFICATION</scope>
</reference>
<dbReference type="AlphaFoldDB" id="A0AAJ7L5K8"/>
<sequence>MTFTAEDVQRIVSTAVREALQQAPKQTASTSGYTIMDHLNSRIPKFTFKPENGHTFEKWYARYAPILESEGGALAMKDTIRFVISKLNSIEYDAFVNHIKPVKIGDLSPDDAIEQLTKLFCVSMSLFKRRIESLNIKRSGRTLKELTGVINEAAEDAEWGGIQLDEMKQYILMLSLMNSEDNDIRARAARLMEEDIDYFFPEVMDDLENFEQLKNDLAPSTTKRFEINPPKREKPKPFAGRGIVI</sequence>
<protein>
    <submittedName>
        <fullName evidence="4">Uncharacterized protein LOC108864782</fullName>
    </submittedName>
</protein>
<dbReference type="KEGG" id="goe:108864782"/>
<dbReference type="Proteomes" id="UP000694867">
    <property type="component" value="Unplaced"/>
</dbReference>
<name>A0AAJ7L5K8_9ACAR</name>
<evidence type="ECO:0000259" key="2">
    <source>
        <dbReference type="Pfam" id="PF23309"/>
    </source>
</evidence>
<dbReference type="GeneID" id="108864782"/>